<evidence type="ECO:0000313" key="1">
    <source>
        <dbReference type="EMBL" id="KKL65191.1"/>
    </source>
</evidence>
<protein>
    <submittedName>
        <fullName evidence="1">Uncharacterized protein</fullName>
    </submittedName>
</protein>
<sequence>MRTTCSPDKQFFSNRSVLSQVRAHKGPGRIVGTVDSSHRLLCTGF</sequence>
<proteinExistence type="predicted"/>
<accession>A0A0F9EFZ1</accession>
<name>A0A0F9EFZ1_9ZZZZ</name>
<reference evidence="1" key="1">
    <citation type="journal article" date="2015" name="Nature">
        <title>Complex archaea that bridge the gap between prokaryotes and eukaryotes.</title>
        <authorList>
            <person name="Spang A."/>
            <person name="Saw J.H."/>
            <person name="Jorgensen S.L."/>
            <person name="Zaremba-Niedzwiedzka K."/>
            <person name="Martijn J."/>
            <person name="Lind A.E."/>
            <person name="van Eijk R."/>
            <person name="Schleper C."/>
            <person name="Guy L."/>
            <person name="Ettema T.J."/>
        </authorList>
    </citation>
    <scope>NUCLEOTIDE SEQUENCE</scope>
</reference>
<organism evidence="1">
    <name type="scientific">marine sediment metagenome</name>
    <dbReference type="NCBI Taxonomy" id="412755"/>
    <lineage>
        <taxon>unclassified sequences</taxon>
        <taxon>metagenomes</taxon>
        <taxon>ecological metagenomes</taxon>
    </lineage>
</organism>
<comment type="caution">
    <text evidence="1">The sequence shown here is derived from an EMBL/GenBank/DDBJ whole genome shotgun (WGS) entry which is preliminary data.</text>
</comment>
<gene>
    <name evidence="1" type="ORF">LCGC14_2157480</name>
</gene>
<dbReference type="AlphaFoldDB" id="A0A0F9EFZ1"/>
<feature type="non-terminal residue" evidence="1">
    <location>
        <position position="45"/>
    </location>
</feature>
<dbReference type="EMBL" id="LAZR01027614">
    <property type="protein sequence ID" value="KKL65191.1"/>
    <property type="molecule type" value="Genomic_DNA"/>
</dbReference>